<keyword evidence="2" id="KW-1185">Reference proteome</keyword>
<evidence type="ECO:0000313" key="2">
    <source>
        <dbReference type="Proteomes" id="UP000216345"/>
    </source>
</evidence>
<dbReference type="AlphaFoldDB" id="A0A256FU70"/>
<evidence type="ECO:0000313" key="1">
    <source>
        <dbReference type="EMBL" id="OYR18300.1"/>
    </source>
</evidence>
<dbReference type="Proteomes" id="UP000216345">
    <property type="component" value="Unassembled WGS sequence"/>
</dbReference>
<sequence>MPLNWCISSKSAEQFCVESCVEINRMAGFSLKQAFLAEPISTTPVG</sequence>
<organism evidence="1 2">
    <name type="scientific">Brucella rhizosphaerae</name>
    <dbReference type="NCBI Taxonomy" id="571254"/>
    <lineage>
        <taxon>Bacteria</taxon>
        <taxon>Pseudomonadati</taxon>
        <taxon>Pseudomonadota</taxon>
        <taxon>Alphaproteobacteria</taxon>
        <taxon>Hyphomicrobiales</taxon>
        <taxon>Brucellaceae</taxon>
        <taxon>Brucella/Ochrobactrum group</taxon>
        <taxon>Brucella</taxon>
    </lineage>
</organism>
<comment type="caution">
    <text evidence="1">The sequence shown here is derived from an EMBL/GenBank/DDBJ whole genome shotgun (WGS) entry which is preliminary data.</text>
</comment>
<gene>
    <name evidence="1" type="ORF">CEV32_3371</name>
</gene>
<accession>A0A256FU70</accession>
<proteinExistence type="predicted"/>
<protein>
    <submittedName>
        <fullName evidence="1">Uncharacterized protein</fullName>
    </submittedName>
</protein>
<reference evidence="1 2" key="1">
    <citation type="submission" date="2017-07" db="EMBL/GenBank/DDBJ databases">
        <title>Phylogenetic study on the rhizospheric bacterium Ochrobactrum sp. A44.</title>
        <authorList>
            <person name="Krzyzanowska D.M."/>
            <person name="Ossowicki A."/>
            <person name="Rajewska M."/>
            <person name="Maciag T."/>
            <person name="Kaczynski Z."/>
            <person name="Czerwicka M."/>
            <person name="Jafra S."/>
        </authorList>
    </citation>
    <scope>NUCLEOTIDE SEQUENCE [LARGE SCALE GENOMIC DNA]</scope>
    <source>
        <strain evidence="1 2">PR17</strain>
    </source>
</reference>
<dbReference type="EMBL" id="NNRK01000015">
    <property type="protein sequence ID" value="OYR18300.1"/>
    <property type="molecule type" value="Genomic_DNA"/>
</dbReference>
<name>A0A256FU70_9HYPH</name>